<evidence type="ECO:0000313" key="5">
    <source>
        <dbReference type="Proteomes" id="UP000292639"/>
    </source>
</evidence>
<proteinExistence type="predicted"/>
<protein>
    <recommendedName>
        <fullName evidence="6">FecR family protein</fullName>
    </recommendedName>
</protein>
<dbReference type="Gene3D" id="3.55.50.30">
    <property type="match status" value="1"/>
</dbReference>
<dbReference type="PANTHER" id="PTHR30273">
    <property type="entry name" value="PERIPLASMIC SIGNAL SENSOR AND SIGMA FACTOR ACTIVATOR FECR-RELATED"/>
    <property type="match status" value="1"/>
</dbReference>
<dbReference type="RefSeq" id="WP_131185699.1">
    <property type="nucleotide sequence ID" value="NZ_QJUO01000033.1"/>
</dbReference>
<evidence type="ECO:0000313" key="4">
    <source>
        <dbReference type="EMBL" id="TBU90657.1"/>
    </source>
</evidence>
<feature type="compositionally biased region" description="Polar residues" evidence="1">
    <location>
        <begin position="15"/>
        <end position="26"/>
    </location>
</feature>
<feature type="domain" description="FecR N-terminal" evidence="3">
    <location>
        <begin position="28"/>
        <end position="68"/>
    </location>
</feature>
<evidence type="ECO:0000256" key="1">
    <source>
        <dbReference type="SAM" id="MobiDB-lite"/>
    </source>
</evidence>
<dbReference type="Gene3D" id="2.60.120.1440">
    <property type="match status" value="1"/>
</dbReference>
<accession>A0A4Q9R074</accession>
<dbReference type="Proteomes" id="UP000292639">
    <property type="component" value="Unassembled WGS sequence"/>
</dbReference>
<dbReference type="PANTHER" id="PTHR30273:SF2">
    <property type="entry name" value="PROTEIN FECR"/>
    <property type="match status" value="1"/>
</dbReference>
<dbReference type="Pfam" id="PF04773">
    <property type="entry name" value="FecR"/>
    <property type="match status" value="1"/>
</dbReference>
<evidence type="ECO:0000259" key="3">
    <source>
        <dbReference type="Pfam" id="PF16220"/>
    </source>
</evidence>
<dbReference type="InterPro" id="IPR006860">
    <property type="entry name" value="FecR"/>
</dbReference>
<evidence type="ECO:0000259" key="2">
    <source>
        <dbReference type="Pfam" id="PF04773"/>
    </source>
</evidence>
<dbReference type="GO" id="GO:0016989">
    <property type="term" value="F:sigma factor antagonist activity"/>
    <property type="evidence" value="ECO:0007669"/>
    <property type="project" value="TreeGrafter"/>
</dbReference>
<name>A0A4Q9R074_9GAMM</name>
<keyword evidence="5" id="KW-1185">Reference proteome</keyword>
<organism evidence="4 5">
    <name type="scientific">Stutzerimonas kirkiae</name>
    <dbReference type="NCBI Taxonomy" id="2211392"/>
    <lineage>
        <taxon>Bacteria</taxon>
        <taxon>Pseudomonadati</taxon>
        <taxon>Pseudomonadota</taxon>
        <taxon>Gammaproteobacteria</taxon>
        <taxon>Pseudomonadales</taxon>
        <taxon>Pseudomonadaceae</taxon>
        <taxon>Stutzerimonas</taxon>
    </lineage>
</organism>
<feature type="region of interest" description="Disordered" evidence="1">
    <location>
        <begin position="1"/>
        <end position="26"/>
    </location>
</feature>
<dbReference type="EMBL" id="QJUP01000029">
    <property type="protein sequence ID" value="TBU90657.1"/>
    <property type="molecule type" value="Genomic_DNA"/>
</dbReference>
<dbReference type="PIRSF" id="PIRSF018266">
    <property type="entry name" value="FecR"/>
    <property type="match status" value="1"/>
</dbReference>
<dbReference type="InterPro" id="IPR012373">
    <property type="entry name" value="Ferrdict_sens_TM"/>
</dbReference>
<gene>
    <name evidence="4" type="ORF">DNJ96_16645</name>
</gene>
<sequence>MTPPPADREPARTMPETTSSQSSPSIERQAATWFALMLDEDMRPGQREAWQRWMAADPRHAAAYERLAGLWQDAAELPPMPGAGEATVSARWSRRRLLGWASAASVVLAGGSLALQQPRGEFHSRVGELRHVRLPDGSTVELAGDSAIRIDFSDSVRRVELLEGEAFFQVAADPLRPFGVEAAGGRSLALGTAFSVSHEAAGVRVIVTEHQVRVDAAGQQVRLDAGQSVRYDRRGLGNLRGVDPQQALAWRQGQLVFFDTPLDEVIEHLQRWRPGTILITDRRLARRPVSLLIDLRRKDGMLDLLGKTLPIHIDRYGPLTLIRPQS</sequence>
<dbReference type="Pfam" id="PF16220">
    <property type="entry name" value="DUF4880"/>
    <property type="match status" value="1"/>
</dbReference>
<feature type="domain" description="FecR protein" evidence="2">
    <location>
        <begin position="124"/>
        <end position="212"/>
    </location>
</feature>
<feature type="compositionally biased region" description="Basic and acidic residues" evidence="1">
    <location>
        <begin position="1"/>
        <end position="11"/>
    </location>
</feature>
<evidence type="ECO:0008006" key="6">
    <source>
        <dbReference type="Google" id="ProtNLM"/>
    </source>
</evidence>
<reference evidence="4 5" key="1">
    <citation type="submission" date="2018-06" db="EMBL/GenBank/DDBJ databases">
        <title>Three novel Pseudomonas species isolated from symptomatic oak.</title>
        <authorList>
            <person name="Bueno-Gonzalez V."/>
            <person name="Brady C."/>
        </authorList>
    </citation>
    <scope>NUCLEOTIDE SEQUENCE [LARGE SCALE GENOMIC DNA]</scope>
    <source>
        <strain evidence="4 5">P17C</strain>
    </source>
</reference>
<dbReference type="AlphaFoldDB" id="A0A4Q9R074"/>
<comment type="caution">
    <text evidence="4">The sequence shown here is derived from an EMBL/GenBank/DDBJ whole genome shotgun (WGS) entry which is preliminary data.</text>
</comment>
<dbReference type="InterPro" id="IPR032623">
    <property type="entry name" value="FecR_N"/>
</dbReference>